<dbReference type="FunFam" id="3.30.160.60:FF:000317">
    <property type="entry name" value="zinc finger homeobox protein 3"/>
    <property type="match status" value="1"/>
</dbReference>
<feature type="domain" description="C2H2-type" evidence="30">
    <location>
        <begin position="2141"/>
        <end position="2169"/>
    </location>
</feature>
<feature type="compositionally biased region" description="Low complexity" evidence="28">
    <location>
        <begin position="1791"/>
        <end position="1815"/>
    </location>
</feature>
<dbReference type="SMART" id="SM00355">
    <property type="entry name" value="ZnF_C2H2"/>
    <property type="match status" value="22"/>
</dbReference>
<dbReference type="FunFam" id="3.30.160.60:FF:000429">
    <property type="entry name" value="Zinc finger homeobox protein 3"/>
    <property type="match status" value="1"/>
</dbReference>
<feature type="compositionally biased region" description="Basic and acidic residues" evidence="28">
    <location>
        <begin position="492"/>
        <end position="508"/>
    </location>
</feature>
<dbReference type="OrthoDB" id="6417226at2759"/>
<evidence type="ECO:0000256" key="25">
    <source>
        <dbReference type="PROSITE-ProRule" id="PRU00108"/>
    </source>
</evidence>
<feature type="compositionally biased region" description="Low complexity" evidence="28">
    <location>
        <begin position="3592"/>
        <end position="3606"/>
    </location>
</feature>
<evidence type="ECO:0000256" key="28">
    <source>
        <dbReference type="SAM" id="MobiDB-lite"/>
    </source>
</evidence>
<proteinExistence type="predicted"/>
<feature type="DNA-binding region" description="Homeobox" evidence="25">
    <location>
        <begin position="2304"/>
        <end position="2363"/>
    </location>
</feature>
<dbReference type="PROSITE" id="PS50071">
    <property type="entry name" value="HOMEOBOX_2"/>
    <property type="match status" value="4"/>
</dbReference>
<dbReference type="FunFam" id="3.30.160.60:FF:000446">
    <property type="entry name" value="Zinc finger protein"/>
    <property type="match status" value="1"/>
</dbReference>
<feature type="region of interest" description="Disordered" evidence="28">
    <location>
        <begin position="2933"/>
        <end position="2952"/>
    </location>
</feature>
<dbReference type="PROSITE" id="PS00028">
    <property type="entry name" value="ZINC_FINGER_C2H2_1"/>
    <property type="match status" value="13"/>
</dbReference>
<evidence type="ECO:0000256" key="13">
    <source>
        <dbReference type="ARBA" id="ARBA00023015"/>
    </source>
</evidence>
<evidence type="ECO:0000256" key="20">
    <source>
        <dbReference type="ARBA" id="ARBA00076607"/>
    </source>
</evidence>
<feature type="region of interest" description="Disordered" evidence="28">
    <location>
        <begin position="3066"/>
        <end position="3101"/>
    </location>
</feature>
<keyword evidence="14 25" id="KW-0238">DNA-binding</keyword>
<feature type="compositionally biased region" description="Basic and acidic residues" evidence="28">
    <location>
        <begin position="3568"/>
        <end position="3584"/>
    </location>
</feature>
<feature type="compositionally biased region" description="Low complexity" evidence="28">
    <location>
        <begin position="2539"/>
        <end position="2552"/>
    </location>
</feature>
<feature type="domain" description="C2H2-type" evidence="30">
    <location>
        <begin position="1736"/>
        <end position="1765"/>
    </location>
</feature>
<feature type="compositionally biased region" description="Polar residues" evidence="28">
    <location>
        <begin position="2603"/>
        <end position="2619"/>
    </location>
</feature>
<dbReference type="InterPro" id="IPR051968">
    <property type="entry name" value="ZnFinger_Homeobox_TR"/>
</dbReference>
<keyword evidence="10 24" id="KW-0863">Zinc-finger</keyword>
<feature type="domain" description="C2H2-type" evidence="30">
    <location>
        <begin position="826"/>
        <end position="855"/>
    </location>
</feature>
<feature type="compositionally biased region" description="Polar residues" evidence="28">
    <location>
        <begin position="1644"/>
        <end position="1656"/>
    </location>
</feature>
<evidence type="ECO:0000256" key="7">
    <source>
        <dbReference type="ARBA" id="ARBA00022553"/>
    </source>
</evidence>
<gene>
    <name evidence="31" type="ORF">MATL_G00097270</name>
</gene>
<evidence type="ECO:0000256" key="24">
    <source>
        <dbReference type="PROSITE-ProRule" id="PRU00042"/>
    </source>
</evidence>
<evidence type="ECO:0000256" key="10">
    <source>
        <dbReference type="ARBA" id="ARBA00022771"/>
    </source>
</evidence>
<feature type="domain" description="C2H2-type" evidence="30">
    <location>
        <begin position="1540"/>
        <end position="1562"/>
    </location>
</feature>
<dbReference type="PANTHER" id="PTHR45891:SF4">
    <property type="entry name" value="ZINC FINGER HOMEOBOX PROTEIN 3"/>
    <property type="match status" value="1"/>
</dbReference>
<feature type="domain" description="Homeobox" evidence="29">
    <location>
        <begin position="2302"/>
        <end position="2362"/>
    </location>
</feature>
<reference evidence="31" key="1">
    <citation type="submission" date="2021-01" db="EMBL/GenBank/DDBJ databases">
        <authorList>
            <person name="Zahm M."/>
            <person name="Roques C."/>
            <person name="Cabau C."/>
            <person name="Klopp C."/>
            <person name="Donnadieu C."/>
            <person name="Jouanno E."/>
            <person name="Lampietro C."/>
            <person name="Louis A."/>
            <person name="Herpin A."/>
            <person name="Echchiki A."/>
            <person name="Berthelot C."/>
            <person name="Parey E."/>
            <person name="Roest-Crollius H."/>
            <person name="Braasch I."/>
            <person name="Postlethwait J."/>
            <person name="Bobe J."/>
            <person name="Montfort J."/>
            <person name="Bouchez O."/>
            <person name="Begum T."/>
            <person name="Mejri S."/>
            <person name="Adams A."/>
            <person name="Chen W.-J."/>
            <person name="Guiguen Y."/>
        </authorList>
    </citation>
    <scope>NUCLEOTIDE SEQUENCE</scope>
    <source>
        <strain evidence="31">YG-15Mar2019-1</strain>
        <tissue evidence="31">Brain</tissue>
    </source>
</reference>
<feature type="compositionally biased region" description="Low complexity" evidence="28">
    <location>
        <begin position="1773"/>
        <end position="1783"/>
    </location>
</feature>
<feature type="compositionally biased region" description="Basic and acidic residues" evidence="28">
    <location>
        <begin position="1290"/>
        <end position="1304"/>
    </location>
</feature>
<feature type="compositionally biased region" description="Low complexity" evidence="28">
    <location>
        <begin position="3757"/>
        <end position="3786"/>
    </location>
</feature>
<evidence type="ECO:0000256" key="12">
    <source>
        <dbReference type="ARBA" id="ARBA00022843"/>
    </source>
</evidence>
<keyword evidence="18 25" id="KW-0539">Nucleus</keyword>
<feature type="compositionally biased region" description="Low complexity" evidence="28">
    <location>
        <begin position="588"/>
        <end position="599"/>
    </location>
</feature>
<feature type="compositionally biased region" description="Low complexity" evidence="28">
    <location>
        <begin position="3806"/>
        <end position="3832"/>
    </location>
</feature>
<feature type="compositionally biased region" description="Low complexity" evidence="28">
    <location>
        <begin position="41"/>
        <end position="60"/>
    </location>
</feature>
<keyword evidence="16" id="KW-0010">Activator</keyword>
<feature type="DNA-binding region" description="Homeobox" evidence="25">
    <location>
        <begin position="2401"/>
        <end position="2460"/>
    </location>
</feature>
<evidence type="ECO:0000256" key="27">
    <source>
        <dbReference type="SAM" id="Coils"/>
    </source>
</evidence>
<keyword evidence="13" id="KW-0805">Transcription regulation</keyword>
<evidence type="ECO:0000256" key="14">
    <source>
        <dbReference type="ARBA" id="ARBA00023125"/>
    </source>
</evidence>
<dbReference type="InterPro" id="IPR009057">
    <property type="entry name" value="Homeodomain-like_sf"/>
</dbReference>
<feature type="compositionally biased region" description="Acidic residues" evidence="28">
    <location>
        <begin position="103"/>
        <end position="121"/>
    </location>
</feature>
<dbReference type="FunFam" id="3.30.160.60:FF:000378">
    <property type="entry name" value="zinc finger homeobox protein 3"/>
    <property type="match status" value="1"/>
</dbReference>
<feature type="domain" description="C2H2-type" evidence="30">
    <location>
        <begin position="2488"/>
        <end position="2517"/>
    </location>
</feature>
<accession>A0A9D3T7D4</accession>
<feature type="region of interest" description="Disordered" evidence="28">
    <location>
        <begin position="160"/>
        <end position="184"/>
    </location>
</feature>
<feature type="region of interest" description="Disordered" evidence="28">
    <location>
        <begin position="2457"/>
        <end position="2476"/>
    </location>
</feature>
<feature type="compositionally biased region" description="Polar residues" evidence="28">
    <location>
        <begin position="3867"/>
        <end position="3890"/>
    </location>
</feature>
<feature type="region of interest" description="Disordered" evidence="28">
    <location>
        <begin position="2362"/>
        <end position="2403"/>
    </location>
</feature>
<dbReference type="GO" id="GO:0005634">
    <property type="term" value="C:nucleus"/>
    <property type="evidence" value="ECO:0007669"/>
    <property type="project" value="UniProtKB-SubCell"/>
</dbReference>
<feature type="compositionally biased region" description="Basic and acidic residues" evidence="28">
    <location>
        <begin position="3855"/>
        <end position="3864"/>
    </location>
</feature>
<evidence type="ECO:0000256" key="18">
    <source>
        <dbReference type="ARBA" id="ARBA00023242"/>
    </source>
</evidence>
<feature type="region of interest" description="Disordered" evidence="28">
    <location>
        <begin position="3558"/>
        <end position="3615"/>
    </location>
</feature>
<dbReference type="Gene3D" id="3.30.160.60">
    <property type="entry name" value="Classic Zinc Finger"/>
    <property type="match status" value="5"/>
</dbReference>
<evidence type="ECO:0000256" key="8">
    <source>
        <dbReference type="ARBA" id="ARBA00022723"/>
    </source>
</evidence>
<dbReference type="GO" id="GO:0045664">
    <property type="term" value="P:regulation of neuron differentiation"/>
    <property type="evidence" value="ECO:0007669"/>
    <property type="project" value="TreeGrafter"/>
</dbReference>
<dbReference type="EMBL" id="JAFDVH010000007">
    <property type="protein sequence ID" value="KAG7473573.1"/>
    <property type="molecule type" value="Genomic_DNA"/>
</dbReference>
<evidence type="ECO:0000256" key="19">
    <source>
        <dbReference type="ARBA" id="ARBA00067473"/>
    </source>
</evidence>
<dbReference type="GO" id="GO:0045893">
    <property type="term" value="P:positive regulation of DNA-templated transcription"/>
    <property type="evidence" value="ECO:0007669"/>
    <property type="project" value="UniProtKB-ARBA"/>
</dbReference>
<keyword evidence="11" id="KW-0862">Zinc</keyword>
<keyword evidence="17" id="KW-0804">Transcription</keyword>
<keyword evidence="6" id="KW-0517">Myogenesis</keyword>
<dbReference type="SUPFAM" id="SSF46689">
    <property type="entry name" value="Homeodomain-like"/>
    <property type="match status" value="4"/>
</dbReference>
<evidence type="ECO:0000256" key="2">
    <source>
        <dbReference type="ARBA" id="ARBA00004496"/>
    </source>
</evidence>
<keyword evidence="8" id="KW-0479">Metal-binding</keyword>
<dbReference type="InterPro" id="IPR003604">
    <property type="entry name" value="Matrin/U1-like-C_Znf_C2H2"/>
</dbReference>
<dbReference type="GO" id="GO:0008270">
    <property type="term" value="F:zinc ion binding"/>
    <property type="evidence" value="ECO:0007669"/>
    <property type="project" value="UniProtKB-KW"/>
</dbReference>
<dbReference type="FunFam" id="1.10.10.60:FF:000064">
    <property type="entry name" value="Zinc finger homeobox protein 4"/>
    <property type="match status" value="1"/>
</dbReference>
<evidence type="ECO:0000256" key="23">
    <source>
        <dbReference type="ARBA" id="ARBA00083807"/>
    </source>
</evidence>
<keyword evidence="15 25" id="KW-0371">Homeobox</keyword>
<dbReference type="Proteomes" id="UP001046870">
    <property type="component" value="Chromosome 7"/>
</dbReference>
<feature type="domain" description="Homeobox" evidence="29">
    <location>
        <begin position="2799"/>
        <end position="2859"/>
    </location>
</feature>
<dbReference type="GO" id="GO:0005737">
    <property type="term" value="C:cytoplasm"/>
    <property type="evidence" value="ECO:0007669"/>
    <property type="project" value="UniProtKB-SubCell"/>
</dbReference>
<evidence type="ECO:0000313" key="32">
    <source>
        <dbReference type="Proteomes" id="UP001046870"/>
    </source>
</evidence>
<dbReference type="Pfam" id="PF00046">
    <property type="entry name" value="Homeodomain"/>
    <property type="match status" value="4"/>
</dbReference>
<feature type="compositionally biased region" description="Basic and acidic residues" evidence="28">
    <location>
        <begin position="2014"/>
        <end position="2061"/>
    </location>
</feature>
<sequence>MESCESPVVSGTDDGLATATTSQQQQQPPQPWNDHSNGQVPLSSQPPSLEPLSLSVPYPSQLQALSTPREGVRDQQQTGTPPSAPIDSSASRQRRTRGKGLEEEVEEEGGSCGEEEDEELDDLDEMEIESCFPSLQPFPGVTMAPGGGGMPTLLRQQQARRRGIMESGSEEGEEEEEEETSDVENLAGEIVYQPDGSAYIVESLSQLIQSGGGTAPGLLPTNSLPSTGKPGEPAGTSPPVYPQIINTFHIASSFGKWFGSSDQGFPNTSTMAGLSPVLHSFRVFDVRHKSNKDYLNSDGSAKKSCVSKDVPNNVDFSKFDGLALYGKGKPILMCFLCKLSFGYARSFATHAVHDHRMTLSEEERQLLGHKHASAIIQGIGKDKEPLISFLEPKNKSSATPPTLVPLSSGQSFYGTFSGVHLESGSGGGGGNGALLNKDSESGPQQVPLGSLLTLGGLGSPKPPSLTSVPGPAKDSSAQPEQGRRTEGPAGKEGGHRRENVEREVRTGKELIPGSELGSEEDEELLEEEVEDEEEEEGTAVACGSSSSSSGEGRELAVSNQSISKSPLLMPSSALQPSACPPAASPMHSSKNPASTSSSSVRASETGAAADGGGRASELPLSFNCQGPALPVAMTAAAGRGGEDDGTACPPATASSPLASDAAADESANRDSATAPEPNESPAEGEEDSGALLHHHHLHHHHHHHLHPSPHAHGHSHPGTPCDLAGVGECPQSHVAGSSGVECPKCDTVLGSSRSLGGHMTMMHSRNSCKTLKCPKCNWHYKYQQTLEAHMKEKHPDSGGSCVYCSSGQSHPRLARGESYTCGYKPFRCEVCNYSTTTKGNLSIHMQSDKHLNNMQTLQNGSSIAPTGEQVFGHAPSSVVTVPSATQAAAHHPTHHHHHHHHHSAQPTAHVSGACGVPSPTKPKSKPTWRCEVCDYETNVARNLRIHMTSEKHMHNMMLLQQNVTQMQHGRLGLGGLPSPSEAELYQYYLSQNMSLPPGLKMDPSGPDTQFLLGGFHLDPNMAALAPTLVGGEIPLDMRLGGGQLVSEELMTLGESLSQTSDPSLKLFQCAVCNHFTTDNLDMLGLHMSAERSLPEEEWRAVVGDSHQCKLCRYTTQLKANFQLHCKTDKHVQKYQLVAHIKEGGKGNEWRLKCVAIGNPVHLKCNACDYYTNSLEKLRLHTVNSRHEASLKLYKHLQQHESAVEGDACYYHCVLCNYSTKAKLNLIQHVRSMKHQRSESLRKLQRLQKGLPEEDEELSTIFTIRKCPSADTGDLSEDVEGASETTTDQEDQTKDRESGGEKEIAKGTAAPCQVGRDRTDSPLPSKRPSSRSEATESPLSSKRLRTADKSTGEQMYQCPYCKYSNTDVNRLRMHVMSQHSVQPMFRCPLCQDMLNNKVHLQFHLTHLHSVAPDCVDKLIATVTPSEVLPASMFLPVPGPERDGQNDMPTPANSCSDDTRKQTETSDAEFEKGVPPPPEVPEARKSPLEDQQIMKEDTAGFLCWKKGCNQVFKSSSALQMHFNEVHNKRPQLPVSDRHVYKYRCNQCSLAFKTVEKLQLHSQYHVIRAATMCCLCQRSFRTLQALKKHLETSHLEMSEADIQQLYGGLLMNGDIMVMGDPTLGEDQVALGEDDKEGEESDPEEKQSPTGSDSGSVQEDSGSEPKRALPFRKGPNFTMEKFLDPSRPFKCTVCKESFTQKNILLVHYNSVSHLHKVKRALQESTTGQLESTSSPDNKPFKCSTCNVAYSQSSTLEIHMRSVLHQTKARAAKLEAAGGSSSSVSTISGNGGGSSIGTSTPSPNPATNSATTTSNNSSSSGVHTVHSMMGSLINQSHSIESLANSSVTCHPSPSENHDAKKKKFADMLTTRGQQQLQQQQLAQAQAQAQAQLQQEIQQQAALLQSQLFNPALLQHFPMTTEALLPLQQQQLLFPFYIPGAEFQLNPEISLNSSALSLAGASTSSVLDDLKSSAQQAQQSCLQQQQLMHHHLQQQHQQQGHTQAQGQMALVQQNATLLHQADKKPKPASHNEKDRDGQRDKDMSEKLDEHISKDGLDNMKSKEKKDQQQPGIVGNHEPGFPPPRIASDARGNATKALLENFGFELVIQYNENKQKVQKKLSGIGSSGLGGPAGISRVVDPIEGLEKLECEACGKLFSNILILKSHQEHIHQFFFPFRSLERFAKEYREQYDRLYPLRPQTPEAVPPPPPPPPPAPPAPQRAPTPNIPASAPSLTPPAVPGPQPPVPITQIPMPMDLPLFSPLMMQPMSLQSLPSQVPAQLPTVEPGLATDLAQLYQQQLTPAILQQQQQNKRPRTRITDDQLRVLRQYFDINNSPNEEQIKEMADKSGLAQKVIKHWFRNTLFKERQRNKDSPYNFNNPPITTLEDAKVDSKPPSPEPQRHEYYGSKRSSRTRFTDYQLRVLQDFFDANAYPKDDEFEQLSNLLSLPTRVIVVWFQNARQKARKNYENQGDGGKDGERRELSNDRYIRTTNLNYQCKKCSLVFQRIFDLIKHQKKLCYKDEDEEGQYDSQNEDSVDFSHEYYTPSGSSCHTPMPSSSSLCPLPLSGSAFSNMTSSEKEEASPANASNSFDEKPKHSTETSYERRENLGSMKQESPQQVQNETQQLRPDREEKAQTVPKTTKLSSPSPQQQQQSGPSVAQASPAPTQSSHMTLNPLLTSASQQQQQQQQLTQQMIPYQCDQCKLAFPSFEHWQEHQQLHFLTVQNQFIHPQFLDRSMDMSFMLFDPSNPLLASQLLSGGMPQIPSSSATSPSTPTSTMNSLKRKLEEKAGTSPGENDSTNGGEEPQKDKRLRTTITPEQLEILYQKYLLDSNPTRKMLDHIAHEVGLKKRVVQVWFQNTRARERKGQFRAVGPAQAHRRCPFCRALFKAKTALEAHIRSRHWHEAKRAGYNLSSMLPDQEGMSLKMDPLDISSYPHLAPSNNEGQCSSLSPVSKNMDLSPRALLSPTSIKIEGMEDFETPTMSSVNLSFDQNKLDNDDCSSVNTAITDTTTGDEANADNDSADTKHGHNSGDFLSKSGGTAPCLENDDQMSSGLVSPATSFYAKDFENETMMDYSETSSLADPCSPSPGASGSRSVDSGERPGQKRFRTQMTNLQLKVLKSCFNDYRTPTMLECEVLGNDIGLPKRVVQVWFQNARAKEKKAKLSMAKHFGINQTSYEGPKTECTLCGVKYSARLSVRDHIFSQQHIAKVKDTIGSQLDKEKEYFDPATVRQLMAQQEMDRIKKANEVLGLAQQQAMQQQGMFDSPALQALNISSAYPTLQGIPPVLLPGVGSPSLPGFTSSNTALTPPKPPNLLNMPGASVPSPSLPASGLPNKPPSSSSLASPSSAQASTSTTHSTPTSTSTSASAATQAGPRLEPPKERDAEQSREKEKSKEKIDKPPIQASTGSTPTPSTSAASAKKEKPDAAVPATSMPTPGMEYVVDPTQLQALQAALASDPTALLTSQFLPYFMPGFSPYYAPQIPGALQGGYLQPVYGVESLFPYNPALSQALMGLSPGSLLQHYQQYQQSLQEALQQQQRQLQQQQQKQQQQQHLQQLQQPKVIQTPVAPQPPGTPDHKESAKESVKTEDQKGTPTCETSSSSSSSSSSKNLSSEQHEMDSKNMDPLLDQYIVPKVQYRLACRKCQAVFINEEAAVSHLKSICFFGQSVANLQEMLLRVPSGGSTGDGSLYDCLACNATLDGDKALSQHLESALHKHRTIKRSARNAKEHASSLLPHSSACFPDPNTASTSQSAIQPNSSPTPPLTSSATMPPSSSSSSCSSSSTATSPHSVAAGKPWPQAPFSRASAGKPNATSPSPSTSFFPPVSSPSTVTSSSLSTSGVQTSIPTDVFTDESDSDCSQKSADRLSRPAEEPQQPSCLKDSNSCSSNLASVGTDSI</sequence>
<feature type="compositionally biased region" description="Low complexity" evidence="28">
    <location>
        <begin position="3330"/>
        <end position="3365"/>
    </location>
</feature>
<feature type="region of interest" description="Disordered" evidence="28">
    <location>
        <begin position="3292"/>
        <end position="3428"/>
    </location>
</feature>
<feature type="region of interest" description="Disordered" evidence="28">
    <location>
        <begin position="423"/>
        <end position="614"/>
    </location>
</feature>
<dbReference type="GO" id="GO:0007517">
    <property type="term" value="P:muscle organ development"/>
    <property type="evidence" value="ECO:0007669"/>
    <property type="project" value="UniProtKB-KW"/>
</dbReference>
<evidence type="ECO:0000256" key="4">
    <source>
        <dbReference type="ARBA" id="ARBA00022491"/>
    </source>
</evidence>
<evidence type="ECO:0000256" key="26">
    <source>
        <dbReference type="RuleBase" id="RU000682"/>
    </source>
</evidence>
<evidence type="ECO:0000256" key="5">
    <source>
        <dbReference type="ARBA" id="ARBA00022499"/>
    </source>
</evidence>
<keyword evidence="3" id="KW-0963">Cytoplasm</keyword>
<feature type="region of interest" description="Disordered" evidence="28">
    <location>
        <begin position="1622"/>
        <end position="1669"/>
    </location>
</feature>
<feature type="region of interest" description="Disordered" evidence="28">
    <location>
        <begin position="2748"/>
        <end position="2807"/>
    </location>
</feature>
<evidence type="ECO:0000256" key="9">
    <source>
        <dbReference type="ARBA" id="ARBA00022737"/>
    </source>
</evidence>
<dbReference type="PROSITE" id="PS00027">
    <property type="entry name" value="HOMEOBOX_1"/>
    <property type="match status" value="2"/>
</dbReference>
<feature type="region of interest" description="Disordered" evidence="28">
    <location>
        <begin position="1"/>
        <end position="121"/>
    </location>
</feature>
<dbReference type="FunFam" id="1.10.10.60:FF:000096">
    <property type="entry name" value="Zinc finger homeobox protein 4"/>
    <property type="match status" value="1"/>
</dbReference>
<evidence type="ECO:0000256" key="11">
    <source>
        <dbReference type="ARBA" id="ARBA00022833"/>
    </source>
</evidence>
<dbReference type="PROSITE" id="PS50157">
    <property type="entry name" value="ZINC_FINGER_C2H2_2"/>
    <property type="match status" value="9"/>
</dbReference>
<feature type="compositionally biased region" description="Basic and acidic residues" evidence="28">
    <location>
        <begin position="2583"/>
        <end position="2600"/>
    </location>
</feature>
<feature type="compositionally biased region" description="Low complexity" evidence="28">
    <location>
        <begin position="2757"/>
        <end position="2770"/>
    </location>
</feature>
<feature type="compositionally biased region" description="Basic residues" evidence="28">
    <location>
        <begin position="891"/>
        <end position="903"/>
    </location>
</feature>
<feature type="compositionally biased region" description="Basic and acidic residues" evidence="28">
    <location>
        <begin position="3370"/>
        <end position="3392"/>
    </location>
</feature>
<feature type="region of interest" description="Disordered" evidence="28">
    <location>
        <begin position="2998"/>
        <end position="3043"/>
    </location>
</feature>
<keyword evidence="27" id="KW-0175">Coiled coil</keyword>
<feature type="compositionally biased region" description="Pro residues" evidence="28">
    <location>
        <begin position="2227"/>
        <end position="2240"/>
    </location>
</feature>
<dbReference type="GO" id="GO:0000981">
    <property type="term" value="F:DNA-binding transcription factor activity, RNA polymerase II-specific"/>
    <property type="evidence" value="ECO:0007669"/>
    <property type="project" value="InterPro"/>
</dbReference>
<feature type="region of interest" description="Disordered" evidence="28">
    <location>
        <begin position="1268"/>
        <end position="1349"/>
    </location>
</feature>
<evidence type="ECO:0000256" key="6">
    <source>
        <dbReference type="ARBA" id="ARBA00022541"/>
    </source>
</evidence>
<dbReference type="InterPro" id="IPR017970">
    <property type="entry name" value="Homeobox_CS"/>
</dbReference>
<dbReference type="FunFam" id="3.30.160.60:FF:000081">
    <property type="entry name" value="Zinc finger homeobox protein 4"/>
    <property type="match status" value="1"/>
</dbReference>
<dbReference type="FunFam" id="1.10.10.60:FF:000082">
    <property type="entry name" value="Putative zinc finger homeobox protein 4"/>
    <property type="match status" value="1"/>
</dbReference>
<keyword evidence="4" id="KW-0678">Repressor</keyword>
<feature type="domain" description="C2H2-type" evidence="30">
    <location>
        <begin position="2871"/>
        <end position="2901"/>
    </location>
</feature>
<keyword evidence="32" id="KW-1185">Reference proteome</keyword>
<evidence type="ECO:0000256" key="3">
    <source>
        <dbReference type="ARBA" id="ARBA00022490"/>
    </source>
</evidence>
<feature type="compositionally biased region" description="Low complexity" evidence="28">
    <location>
        <begin position="647"/>
        <end position="672"/>
    </location>
</feature>
<dbReference type="GO" id="GO:0000978">
    <property type="term" value="F:RNA polymerase II cis-regulatory region sequence-specific DNA binding"/>
    <property type="evidence" value="ECO:0007669"/>
    <property type="project" value="TreeGrafter"/>
</dbReference>
<evidence type="ECO:0000256" key="1">
    <source>
        <dbReference type="ARBA" id="ARBA00004123"/>
    </source>
</evidence>
<feature type="compositionally biased region" description="Low complexity" evidence="28">
    <location>
        <begin position="2637"/>
        <end position="2658"/>
    </location>
</feature>
<feature type="compositionally biased region" description="Polar residues" evidence="28">
    <location>
        <begin position="2366"/>
        <end position="2375"/>
    </location>
</feature>
<feature type="compositionally biased region" description="Basic and acidic residues" evidence="28">
    <location>
        <begin position="2466"/>
        <end position="2476"/>
    </location>
</feature>
<feature type="region of interest" description="Disordered" evidence="28">
    <location>
        <begin position="2564"/>
        <end position="2664"/>
    </location>
</feature>
<evidence type="ECO:0000259" key="30">
    <source>
        <dbReference type="PROSITE" id="PS50157"/>
    </source>
</evidence>
<name>A0A9D3T7D4_MEGAT</name>
<dbReference type="SMART" id="SM00389">
    <property type="entry name" value="HOX"/>
    <property type="match status" value="4"/>
</dbReference>
<feature type="region of interest" description="Disordered" evidence="28">
    <location>
        <begin position="1435"/>
        <end position="1485"/>
    </location>
</feature>
<comment type="subcellular location">
    <subcellularLocation>
        <location evidence="2">Cytoplasm</location>
    </subcellularLocation>
    <subcellularLocation>
        <location evidence="1 25 26">Nucleus</location>
    </subcellularLocation>
</comment>
<feature type="compositionally biased region" description="Acidic residues" evidence="28">
    <location>
        <begin position="517"/>
        <end position="537"/>
    </location>
</feature>
<evidence type="ECO:0000259" key="29">
    <source>
        <dbReference type="PROSITE" id="PS50071"/>
    </source>
</evidence>
<dbReference type="SUPFAM" id="SSF57667">
    <property type="entry name" value="beta-beta-alpha zinc fingers"/>
    <property type="match status" value="6"/>
</dbReference>
<keyword evidence="7" id="KW-0597">Phosphoprotein</keyword>
<feature type="domain" description="C2H2-type" evidence="30">
    <location>
        <begin position="1685"/>
        <end position="1716"/>
    </location>
</feature>
<feature type="compositionally biased region" description="Pro residues" evidence="28">
    <location>
        <begin position="2197"/>
        <end position="2219"/>
    </location>
</feature>
<dbReference type="FunFam" id="1.10.10.60:FF:000058">
    <property type="entry name" value="zinc finger homeobox protein 4"/>
    <property type="match status" value="1"/>
</dbReference>
<dbReference type="PANTHER" id="PTHR45891">
    <property type="entry name" value="ZINC FINGER HOMEOBOX PROTEIN"/>
    <property type="match status" value="1"/>
</dbReference>
<dbReference type="InterPro" id="IPR001356">
    <property type="entry name" value="HD"/>
</dbReference>
<evidence type="ECO:0000256" key="16">
    <source>
        <dbReference type="ARBA" id="ARBA00023159"/>
    </source>
</evidence>
<feature type="DNA-binding region" description="Homeobox" evidence="25">
    <location>
        <begin position="2801"/>
        <end position="2860"/>
    </location>
</feature>
<feature type="region of interest" description="Disordered" evidence="28">
    <location>
        <begin position="2014"/>
        <end position="2082"/>
    </location>
</feature>
<feature type="region of interest" description="Disordered" evidence="28">
    <location>
        <begin position="212"/>
        <end position="237"/>
    </location>
</feature>
<dbReference type="InterPro" id="IPR013087">
    <property type="entry name" value="Znf_C2H2_type"/>
</dbReference>
<feature type="compositionally biased region" description="Polar residues" evidence="28">
    <location>
        <begin position="3738"/>
        <end position="3748"/>
    </location>
</feature>
<feature type="compositionally biased region" description="Polar residues" evidence="28">
    <location>
        <begin position="1445"/>
        <end position="1454"/>
    </location>
</feature>
<evidence type="ECO:0000256" key="15">
    <source>
        <dbReference type="ARBA" id="ARBA00023155"/>
    </source>
</evidence>
<evidence type="ECO:0000313" key="31">
    <source>
        <dbReference type="EMBL" id="KAG7473573.1"/>
    </source>
</evidence>
<evidence type="ECO:0000256" key="17">
    <source>
        <dbReference type="ARBA" id="ARBA00023163"/>
    </source>
</evidence>
<dbReference type="Gene3D" id="1.10.10.60">
    <property type="entry name" value="Homeodomain-like"/>
    <property type="match status" value="4"/>
</dbReference>
<protein>
    <recommendedName>
        <fullName evidence="19">Zinc finger homeobox protein 3</fullName>
    </recommendedName>
    <alternativeName>
        <fullName evidence="21">AT motif-binding factor 1</fullName>
    </alternativeName>
    <alternativeName>
        <fullName evidence="20">AT-binding transcription factor 1</fullName>
    </alternativeName>
    <alternativeName>
        <fullName evidence="22">Alpha-fetoprotein enhancer-binding protein</fullName>
    </alternativeName>
    <alternativeName>
        <fullName evidence="23">Zinc finger homeodomain protein 3</fullName>
    </alternativeName>
</protein>
<feature type="domain" description="C2H2-type" evidence="30">
    <location>
        <begin position="2690"/>
        <end position="2712"/>
    </location>
</feature>
<dbReference type="InterPro" id="IPR036236">
    <property type="entry name" value="Znf_C2H2_sf"/>
</dbReference>
<feature type="domain" description="C2H2-type" evidence="30">
    <location>
        <begin position="1499"/>
        <end position="1529"/>
    </location>
</feature>
<feature type="compositionally biased region" description="Basic residues" evidence="28">
    <location>
        <begin position="692"/>
        <end position="715"/>
    </location>
</feature>
<dbReference type="Pfam" id="PF12874">
    <property type="entry name" value="zf-met"/>
    <property type="match status" value="1"/>
</dbReference>
<keyword evidence="12" id="KW-0832">Ubl conjugation</keyword>
<keyword evidence="9" id="KW-0677">Repeat</keyword>
<feature type="region of interest" description="Disordered" evidence="28">
    <location>
        <begin position="1770"/>
        <end position="1819"/>
    </location>
</feature>
<feature type="compositionally biased region" description="Acidic residues" evidence="28">
    <location>
        <begin position="2515"/>
        <end position="2529"/>
    </location>
</feature>
<feature type="domain" description="Homeobox" evidence="29">
    <location>
        <begin position="3095"/>
        <end position="3155"/>
    </location>
</feature>
<feature type="compositionally biased region" description="Polar residues" evidence="28">
    <location>
        <begin position="2933"/>
        <end position="2946"/>
    </location>
</feature>
<feature type="compositionally biased region" description="Acidic residues" evidence="28">
    <location>
        <begin position="1628"/>
        <end position="1639"/>
    </location>
</feature>
<feature type="region of interest" description="Disordered" evidence="28">
    <location>
        <begin position="882"/>
        <end position="927"/>
    </location>
</feature>
<feature type="DNA-binding region" description="Homeobox" evidence="25">
    <location>
        <begin position="3097"/>
        <end position="3156"/>
    </location>
</feature>
<feature type="region of interest" description="Disordered" evidence="28">
    <location>
        <begin position="636"/>
        <end position="719"/>
    </location>
</feature>
<feature type="compositionally biased region" description="Low complexity" evidence="28">
    <location>
        <begin position="3397"/>
        <end position="3411"/>
    </location>
</feature>
<comment type="caution">
    <text evidence="31">The sequence shown here is derived from an EMBL/GenBank/DDBJ whole genome shotgun (WGS) entry which is preliminary data.</text>
</comment>
<dbReference type="SMART" id="SM00451">
    <property type="entry name" value="ZnF_U1"/>
    <property type="match status" value="7"/>
</dbReference>
<feature type="coiled-coil region" evidence="27">
    <location>
        <begin position="3513"/>
        <end position="3547"/>
    </location>
</feature>
<feature type="compositionally biased region" description="Basic and acidic residues" evidence="28">
    <location>
        <begin position="1455"/>
        <end position="1470"/>
    </location>
</feature>
<organism evidence="31 32">
    <name type="scientific">Megalops atlanticus</name>
    <name type="common">Tarpon</name>
    <name type="synonym">Clupea gigantea</name>
    <dbReference type="NCBI Taxonomy" id="7932"/>
    <lineage>
        <taxon>Eukaryota</taxon>
        <taxon>Metazoa</taxon>
        <taxon>Chordata</taxon>
        <taxon>Craniata</taxon>
        <taxon>Vertebrata</taxon>
        <taxon>Euteleostomi</taxon>
        <taxon>Actinopterygii</taxon>
        <taxon>Neopterygii</taxon>
        <taxon>Teleostei</taxon>
        <taxon>Elopiformes</taxon>
        <taxon>Megalopidae</taxon>
        <taxon>Megalops</taxon>
    </lineage>
</organism>
<feature type="domain" description="Homeobox" evidence="29">
    <location>
        <begin position="2399"/>
        <end position="2459"/>
    </location>
</feature>
<feature type="compositionally biased region" description="Acidic residues" evidence="28">
    <location>
        <begin position="168"/>
        <end position="182"/>
    </location>
</feature>
<dbReference type="Pfam" id="PF24056">
    <property type="entry name" value="zf-C2H2_ZFHX3"/>
    <property type="match status" value="1"/>
</dbReference>
<feature type="compositionally biased region" description="Polar residues" evidence="28">
    <location>
        <begin position="74"/>
        <end position="91"/>
    </location>
</feature>
<evidence type="ECO:0000256" key="21">
    <source>
        <dbReference type="ARBA" id="ARBA00077229"/>
    </source>
</evidence>
<feature type="region of interest" description="Disordered" evidence="28">
    <location>
        <begin position="2191"/>
        <end position="2241"/>
    </location>
</feature>
<dbReference type="CDD" id="cd00086">
    <property type="entry name" value="homeodomain"/>
    <property type="match status" value="4"/>
</dbReference>
<keyword evidence="5" id="KW-1017">Isopeptide bond</keyword>
<evidence type="ECO:0000256" key="22">
    <source>
        <dbReference type="ARBA" id="ARBA00077962"/>
    </source>
</evidence>
<feature type="region of interest" description="Disordered" evidence="28">
    <location>
        <begin position="2515"/>
        <end position="2552"/>
    </location>
</feature>
<feature type="region of interest" description="Disordered" evidence="28">
    <location>
        <begin position="3727"/>
        <end position="3890"/>
    </location>
</feature>